<feature type="region of interest" description="Disordered" evidence="1">
    <location>
        <begin position="451"/>
        <end position="495"/>
    </location>
</feature>
<keyword evidence="3" id="KW-1185">Reference proteome</keyword>
<sequence>MPSASSNRYQSRLFNFVHRQSRRLGDRLDSTFRHLQVATKWSLQALLYPVVMLVQKAVESAGKQLHPQAPQNRLQLEANNSPSQPETPPATDTPIQRVLQALLDSLETQRQGDKENVSKNILGFWWLKFFPNQPSTSSLTYSSVEDCLETQRQGDKENVSKNFLGFWWLKFFPNQPSTSSLTYSSTVPDTPKRHLTTVRGIASQLENRNLVLVNAENEIIDILTPQQQEKLQDRIIGEIADYWHSWRLAREKQETEVLPEIERLLTKLTGNDTVQPALIEATETQLLVKSDEVLAFLDASVAKLESNLTPLSGATLAVQQRSWEIIKVAQTQLDRFLYGKELTVPGEDIQSDRLRIQAIIEAAINYFFGQRTGRKLDASPAASVSRQLPNQDLVADPRLSWNNLFGNLELIQEEVTQTTNPAIPASQSPGYLQNWLNSYQNIPIKPASKLVKRQKPTTNLTRSEKASGKVVTRKSTESKISQVQSNKGEISPKQRFQTTEIEAKPDWIETKATSIGYEKHPLELILAWLDAALLWLEEKFVRFFQSLQQFWVGK</sequence>
<dbReference type="RefSeq" id="WP_263747620.1">
    <property type="nucleotide sequence ID" value="NZ_JAOWRF010000300.1"/>
</dbReference>
<evidence type="ECO:0000313" key="2">
    <source>
        <dbReference type="EMBL" id="MCV3215974.1"/>
    </source>
</evidence>
<accession>A0ABT3B3Q3</accession>
<proteinExistence type="predicted"/>
<dbReference type="Proteomes" id="UP001526143">
    <property type="component" value="Unassembled WGS sequence"/>
</dbReference>
<feature type="compositionally biased region" description="Polar residues" evidence="1">
    <location>
        <begin position="478"/>
        <end position="495"/>
    </location>
</feature>
<comment type="caution">
    <text evidence="2">The sequence shown here is derived from an EMBL/GenBank/DDBJ whole genome shotgun (WGS) entry which is preliminary data.</text>
</comment>
<evidence type="ECO:0000256" key="1">
    <source>
        <dbReference type="SAM" id="MobiDB-lite"/>
    </source>
</evidence>
<gene>
    <name evidence="2" type="ORF">OGM63_21100</name>
</gene>
<dbReference type="EMBL" id="JAOWRF010000300">
    <property type="protein sequence ID" value="MCV3215974.1"/>
    <property type="molecule type" value="Genomic_DNA"/>
</dbReference>
<evidence type="ECO:0000313" key="3">
    <source>
        <dbReference type="Proteomes" id="UP001526143"/>
    </source>
</evidence>
<reference evidence="2 3" key="1">
    <citation type="submission" date="2022-10" db="EMBL/GenBank/DDBJ databases">
        <title>Identification of biosynthetic pathway for the production of the potent trypsin inhibitor radiosumin.</title>
        <authorList>
            <person name="Fewer D.P."/>
            <person name="Delbaje E."/>
            <person name="Ouyang X."/>
            <person name="Agostino P.D."/>
            <person name="Wahlsten M."/>
            <person name="Jokela J."/>
            <person name="Permi P."/>
            <person name="Haapaniemi E."/>
            <person name="Koistinen H."/>
        </authorList>
    </citation>
    <scope>NUCLEOTIDE SEQUENCE [LARGE SCALE GENOMIC DNA]</scope>
    <source>
        <strain evidence="2 3">NIES-515</strain>
    </source>
</reference>
<protein>
    <submittedName>
        <fullName evidence="2">Uncharacterized protein</fullName>
    </submittedName>
</protein>
<organism evidence="2 3">
    <name type="scientific">Plectonema radiosum NIES-515</name>
    <dbReference type="NCBI Taxonomy" id="2986073"/>
    <lineage>
        <taxon>Bacteria</taxon>
        <taxon>Bacillati</taxon>
        <taxon>Cyanobacteriota</taxon>
        <taxon>Cyanophyceae</taxon>
        <taxon>Oscillatoriophycideae</taxon>
        <taxon>Oscillatoriales</taxon>
        <taxon>Microcoleaceae</taxon>
        <taxon>Plectonema</taxon>
    </lineage>
</organism>
<name>A0ABT3B3Q3_9CYAN</name>